<evidence type="ECO:0000313" key="1">
    <source>
        <dbReference type="EMBL" id="BDO11683.1"/>
    </source>
</evidence>
<protein>
    <submittedName>
        <fullName evidence="1">Uncharacterized protein</fullName>
    </submittedName>
</protein>
<dbReference type="Proteomes" id="UP001058353">
    <property type="component" value="Chromosome"/>
</dbReference>
<organism evidence="1 2">
    <name type="scientific">Klebsiella quasipneumoniae subsp. quasipneumoniae</name>
    <dbReference type="NCBI Taxonomy" id="1667327"/>
    <lineage>
        <taxon>Bacteria</taxon>
        <taxon>Pseudomonadati</taxon>
        <taxon>Pseudomonadota</taxon>
        <taxon>Gammaproteobacteria</taxon>
        <taxon>Enterobacterales</taxon>
        <taxon>Enterobacteriaceae</taxon>
        <taxon>Klebsiella/Raoultella group</taxon>
        <taxon>Klebsiella</taxon>
        <taxon>Klebsiella pneumoniae complex</taxon>
    </lineage>
</organism>
<gene>
    <name evidence="1" type="ORF">KAM644c_07490</name>
</gene>
<dbReference type="AlphaFoldDB" id="A0AAN1Y1H8"/>
<accession>A0AAN1Y1H8</accession>
<sequence>MPMGRVMQEMTRSDGTTISLIERESGWAVVLSNDSGYLSDKNFKSYSQAELYARTISRMPANEELPWESLVTSVSPDLK</sequence>
<reference evidence="1" key="1">
    <citation type="submission" date="2022-07" db="EMBL/GenBank/DDBJ databases">
        <title>Complete genome sequence of carbapenem-resistant Klebsiella spp. in Japan.</title>
        <authorList>
            <person name="Maehana S."/>
            <person name="Suzuki M."/>
            <person name="Kitasato H."/>
        </authorList>
    </citation>
    <scope>NUCLEOTIDE SEQUENCE</scope>
    <source>
        <strain evidence="1">KAM644</strain>
    </source>
</reference>
<proteinExistence type="predicted"/>
<name>A0AAN1Y1H8_9ENTR</name>
<dbReference type="EMBL" id="AP026407">
    <property type="protein sequence ID" value="BDO11683.1"/>
    <property type="molecule type" value="Genomic_DNA"/>
</dbReference>
<evidence type="ECO:0000313" key="2">
    <source>
        <dbReference type="Proteomes" id="UP001058353"/>
    </source>
</evidence>